<evidence type="ECO:0000313" key="17">
    <source>
        <dbReference type="EMBL" id="MDQ0164265.1"/>
    </source>
</evidence>
<comment type="pathway">
    <text evidence="2 13">Amino-acid biosynthesis; L-threonine biosynthesis; L-threonine from L-aspartate: step 3/5.</text>
</comment>
<dbReference type="CDD" id="cd04881">
    <property type="entry name" value="ACT_HSDH-Hom"/>
    <property type="match status" value="1"/>
</dbReference>
<dbReference type="Proteomes" id="UP001235840">
    <property type="component" value="Unassembled WGS sequence"/>
</dbReference>
<dbReference type="Gene3D" id="3.40.50.720">
    <property type="entry name" value="NAD(P)-binding Rossmann-like Domain"/>
    <property type="match status" value="1"/>
</dbReference>
<comment type="similarity">
    <text evidence="4 14">Belongs to the homoserine dehydrogenase family.</text>
</comment>
<keyword evidence="18" id="KW-1185">Reference proteome</keyword>
<dbReference type="PROSITE" id="PS51671">
    <property type="entry name" value="ACT"/>
    <property type="match status" value="1"/>
</dbReference>
<evidence type="ECO:0000256" key="10">
    <source>
        <dbReference type="ARBA" id="ARBA00023002"/>
    </source>
</evidence>
<dbReference type="EMBL" id="JAUSTY010000001">
    <property type="protein sequence ID" value="MDQ0164265.1"/>
    <property type="molecule type" value="Genomic_DNA"/>
</dbReference>
<dbReference type="SUPFAM" id="SSF55347">
    <property type="entry name" value="Glyceraldehyde-3-phosphate dehydrogenase-like, C-terminal domain"/>
    <property type="match status" value="1"/>
</dbReference>
<comment type="caution">
    <text evidence="17">The sequence shown here is derived from an EMBL/GenBank/DDBJ whole genome shotgun (WGS) entry which is preliminary data.</text>
</comment>
<evidence type="ECO:0000256" key="2">
    <source>
        <dbReference type="ARBA" id="ARBA00005056"/>
    </source>
</evidence>
<comment type="pathway">
    <text evidence="3 13">Amino-acid biosynthesis; L-methionine biosynthesis via de novo pathway; L-homoserine from L-aspartate: step 3/3.</text>
</comment>
<keyword evidence="7 13" id="KW-0028">Amino-acid biosynthesis</keyword>
<dbReference type="InterPro" id="IPR036291">
    <property type="entry name" value="NAD(P)-bd_dom_sf"/>
</dbReference>
<dbReference type="PANTHER" id="PTHR43331:SF1">
    <property type="entry name" value="HOMOSERINE DEHYDROGENASE"/>
    <property type="match status" value="1"/>
</dbReference>
<dbReference type="InterPro" id="IPR016204">
    <property type="entry name" value="HDH"/>
</dbReference>
<proteinExistence type="inferred from homology"/>
<dbReference type="Gene3D" id="3.30.70.260">
    <property type="match status" value="1"/>
</dbReference>
<sequence length="460" mass="50611">MKQTYARKENVEEKGNNKDQASITNSLKSKTEAIKAGLLGLGTVGTGVYRIIEQHQEDLKHQTGCDIKVEKILIKSMDKERSVAISPELLTTDYGDILNDPNITIVIEVMGGIEEARTYIAKALQSKKNVITANKDLIALYGGELLTLASENGCDLFYEASVAGGIPILRALVEGFASDRITKMIGILNGTTNYMLTRMAKEKLEYDFCLKQAQELGYAEADPTSDVEGLDAARKLAILGTLGFHTDISLDEVKVKGISSVSQEDIQYGKELGYEMKLLGIADRRDEEIELSVQPTFVAKSHPLAHVNGVFNAVYVYGEAVGETMFYGPGAGELPTATAVVSDLVTVVKNLNLGVNGRGMVAPYREKKLKPENRIYRRYFIRLVVKDRSGMLADVTKAFADHNMSISKMIQKPLAGQQAELVTITHTISLKDLEAWVKNIESNRSEIKIVSYYAVEGEEN</sequence>
<dbReference type="SUPFAM" id="SSF55021">
    <property type="entry name" value="ACT-like"/>
    <property type="match status" value="1"/>
</dbReference>
<dbReference type="RefSeq" id="WP_307389624.1">
    <property type="nucleotide sequence ID" value="NZ_BAAADK010000009.1"/>
</dbReference>
<dbReference type="PANTHER" id="PTHR43331">
    <property type="entry name" value="HOMOSERINE DEHYDROGENASE"/>
    <property type="match status" value="1"/>
</dbReference>
<feature type="region of interest" description="Disordered" evidence="15">
    <location>
        <begin position="1"/>
        <end position="24"/>
    </location>
</feature>
<keyword evidence="8 13" id="KW-0791">Threonine biosynthesis</keyword>
<evidence type="ECO:0000256" key="15">
    <source>
        <dbReference type="SAM" id="MobiDB-lite"/>
    </source>
</evidence>
<evidence type="ECO:0000313" key="18">
    <source>
        <dbReference type="Proteomes" id="UP001235840"/>
    </source>
</evidence>
<evidence type="ECO:0000256" key="3">
    <source>
        <dbReference type="ARBA" id="ARBA00005062"/>
    </source>
</evidence>
<keyword evidence="9 13" id="KW-0521">NADP</keyword>
<dbReference type="InterPro" id="IPR005106">
    <property type="entry name" value="Asp/hSer_DH_NAD-bd"/>
</dbReference>
<dbReference type="InterPro" id="IPR045865">
    <property type="entry name" value="ACT-like_dom_sf"/>
</dbReference>
<dbReference type="PIRSF" id="PIRSF000098">
    <property type="entry name" value="Homoser_dehydrog"/>
    <property type="match status" value="1"/>
</dbReference>
<reference evidence="17 18" key="1">
    <citation type="submission" date="2023-07" db="EMBL/GenBank/DDBJ databases">
        <title>Genomic Encyclopedia of Type Strains, Phase IV (KMG-IV): sequencing the most valuable type-strain genomes for metagenomic binning, comparative biology and taxonomic classification.</title>
        <authorList>
            <person name="Goeker M."/>
        </authorList>
    </citation>
    <scope>NUCLEOTIDE SEQUENCE [LARGE SCALE GENOMIC DNA]</scope>
    <source>
        <strain evidence="17 18">DSM 12751</strain>
    </source>
</reference>
<dbReference type="Pfam" id="PF03447">
    <property type="entry name" value="NAD_binding_3"/>
    <property type="match status" value="1"/>
</dbReference>
<name>A0ABT9VUG1_9BACI</name>
<dbReference type="Pfam" id="PF00742">
    <property type="entry name" value="Homoserine_dh"/>
    <property type="match status" value="1"/>
</dbReference>
<keyword evidence="11 13" id="KW-0486">Methionine biosynthesis</keyword>
<evidence type="ECO:0000256" key="13">
    <source>
        <dbReference type="RuleBase" id="RU000579"/>
    </source>
</evidence>
<evidence type="ECO:0000256" key="11">
    <source>
        <dbReference type="ARBA" id="ARBA00023167"/>
    </source>
</evidence>
<comment type="cofactor">
    <cofactor evidence="1">
        <name>a metal cation</name>
        <dbReference type="ChEBI" id="CHEBI:25213"/>
    </cofactor>
</comment>
<keyword evidence="10 13" id="KW-0560">Oxidoreductase</keyword>
<evidence type="ECO:0000256" key="9">
    <source>
        <dbReference type="ARBA" id="ARBA00022857"/>
    </source>
</evidence>
<evidence type="ECO:0000256" key="5">
    <source>
        <dbReference type="ARBA" id="ARBA00013213"/>
    </source>
</evidence>
<dbReference type="PROSITE" id="PS01042">
    <property type="entry name" value="HOMOSER_DHGENASE"/>
    <property type="match status" value="1"/>
</dbReference>
<dbReference type="EC" id="1.1.1.3" evidence="5 13"/>
<evidence type="ECO:0000256" key="7">
    <source>
        <dbReference type="ARBA" id="ARBA00022605"/>
    </source>
</evidence>
<accession>A0ABT9VUG1</accession>
<dbReference type="SUPFAM" id="SSF51735">
    <property type="entry name" value="NAD(P)-binding Rossmann-fold domains"/>
    <property type="match status" value="1"/>
</dbReference>
<evidence type="ECO:0000256" key="12">
    <source>
        <dbReference type="ARBA" id="ARBA00048841"/>
    </source>
</evidence>
<feature type="domain" description="ACT" evidence="16">
    <location>
        <begin position="380"/>
        <end position="454"/>
    </location>
</feature>
<protein>
    <recommendedName>
        <fullName evidence="6 13">Homoserine dehydrogenase</fullName>
        <ecNumber evidence="5 13">1.1.1.3</ecNumber>
    </recommendedName>
</protein>
<evidence type="ECO:0000256" key="1">
    <source>
        <dbReference type="ARBA" id="ARBA00001920"/>
    </source>
</evidence>
<dbReference type="Pfam" id="PF01842">
    <property type="entry name" value="ACT"/>
    <property type="match status" value="1"/>
</dbReference>
<evidence type="ECO:0000256" key="6">
    <source>
        <dbReference type="ARBA" id="ARBA00013376"/>
    </source>
</evidence>
<organism evidence="17 18">
    <name type="scientific">Caldalkalibacillus horti</name>
    <dbReference type="NCBI Taxonomy" id="77523"/>
    <lineage>
        <taxon>Bacteria</taxon>
        <taxon>Bacillati</taxon>
        <taxon>Bacillota</taxon>
        <taxon>Bacilli</taxon>
        <taxon>Bacillales</taxon>
        <taxon>Bacillaceae</taxon>
        <taxon>Caldalkalibacillus</taxon>
    </lineage>
</organism>
<evidence type="ECO:0000256" key="4">
    <source>
        <dbReference type="ARBA" id="ARBA00006753"/>
    </source>
</evidence>
<dbReference type="NCBIfam" id="NF004976">
    <property type="entry name" value="PRK06349.1"/>
    <property type="match status" value="1"/>
</dbReference>
<evidence type="ECO:0000256" key="14">
    <source>
        <dbReference type="RuleBase" id="RU004171"/>
    </source>
</evidence>
<gene>
    <name evidence="17" type="ORF">J2S11_000164</name>
</gene>
<feature type="compositionally biased region" description="Basic and acidic residues" evidence="15">
    <location>
        <begin position="1"/>
        <end position="17"/>
    </location>
</feature>
<dbReference type="InterPro" id="IPR002912">
    <property type="entry name" value="ACT_dom"/>
</dbReference>
<dbReference type="InterPro" id="IPR019811">
    <property type="entry name" value="HDH_CS"/>
</dbReference>
<dbReference type="GO" id="GO:0004412">
    <property type="term" value="F:homoserine dehydrogenase activity"/>
    <property type="evidence" value="ECO:0007669"/>
    <property type="project" value="UniProtKB-EC"/>
</dbReference>
<evidence type="ECO:0000259" key="16">
    <source>
        <dbReference type="PROSITE" id="PS51671"/>
    </source>
</evidence>
<comment type="catalytic activity">
    <reaction evidence="12">
        <text>L-homoserine + NADP(+) = L-aspartate 4-semialdehyde + NADPH + H(+)</text>
        <dbReference type="Rhea" id="RHEA:15761"/>
        <dbReference type="ChEBI" id="CHEBI:15378"/>
        <dbReference type="ChEBI" id="CHEBI:57476"/>
        <dbReference type="ChEBI" id="CHEBI:57783"/>
        <dbReference type="ChEBI" id="CHEBI:58349"/>
        <dbReference type="ChEBI" id="CHEBI:537519"/>
        <dbReference type="EC" id="1.1.1.3"/>
    </reaction>
    <physiologicalReaction direction="right-to-left" evidence="12">
        <dbReference type="Rhea" id="RHEA:15763"/>
    </physiologicalReaction>
</comment>
<evidence type="ECO:0000256" key="8">
    <source>
        <dbReference type="ARBA" id="ARBA00022697"/>
    </source>
</evidence>
<dbReference type="InterPro" id="IPR001342">
    <property type="entry name" value="HDH_cat"/>
</dbReference>
<dbReference type="Gene3D" id="3.30.360.10">
    <property type="entry name" value="Dihydrodipicolinate Reductase, domain 2"/>
    <property type="match status" value="1"/>
</dbReference>